<keyword evidence="6" id="KW-1185">Reference proteome</keyword>
<evidence type="ECO:0000313" key="6">
    <source>
        <dbReference type="Proteomes" id="UP000030687"/>
    </source>
</evidence>
<dbReference type="Proteomes" id="UP000030687">
    <property type="component" value="Unassembled WGS sequence"/>
</dbReference>
<dbReference type="GO" id="GO:0019432">
    <property type="term" value="P:triglyceride biosynthetic process"/>
    <property type="evidence" value="ECO:0007669"/>
    <property type="project" value="UniProtKB-ARBA"/>
</dbReference>
<feature type="region of interest" description="Disordered" evidence="4">
    <location>
        <begin position="24"/>
        <end position="49"/>
    </location>
</feature>
<evidence type="ECO:0000256" key="2">
    <source>
        <dbReference type="ARBA" id="ARBA00022679"/>
    </source>
</evidence>
<dbReference type="GO" id="GO:0016020">
    <property type="term" value="C:membrane"/>
    <property type="evidence" value="ECO:0007669"/>
    <property type="project" value="TreeGrafter"/>
</dbReference>
<evidence type="ECO:0000313" key="5">
    <source>
        <dbReference type="EMBL" id="ESR60232.1"/>
    </source>
</evidence>
<keyword evidence="2" id="KW-0808">Transferase</keyword>
<evidence type="ECO:0000256" key="3">
    <source>
        <dbReference type="ARBA" id="ARBA00023315"/>
    </source>
</evidence>
<dbReference type="Pfam" id="PF03982">
    <property type="entry name" value="DAGAT"/>
    <property type="match status" value="1"/>
</dbReference>
<evidence type="ECO:0000256" key="4">
    <source>
        <dbReference type="SAM" id="MobiDB-lite"/>
    </source>
</evidence>
<accession>V4U2Y5</accession>
<dbReference type="GO" id="GO:0004144">
    <property type="term" value="F:diacylglycerol O-acyltransferase activity"/>
    <property type="evidence" value="ECO:0007669"/>
    <property type="project" value="UniProtKB-ARBA"/>
</dbReference>
<dbReference type="CDD" id="cd07987">
    <property type="entry name" value="LPLAT_MGAT-like"/>
    <property type="match status" value="1"/>
</dbReference>
<evidence type="ECO:0000256" key="1">
    <source>
        <dbReference type="ARBA" id="ARBA00005420"/>
    </source>
</evidence>
<dbReference type="InterPro" id="IPR029058">
    <property type="entry name" value="AB_hydrolase_fold"/>
</dbReference>
<dbReference type="InterPro" id="IPR007130">
    <property type="entry name" value="DAGAT"/>
</dbReference>
<dbReference type="Gene3D" id="3.40.50.1820">
    <property type="entry name" value="alpha/beta hydrolase"/>
    <property type="match status" value="1"/>
</dbReference>
<comment type="similarity">
    <text evidence="1">Belongs to the diacylglycerol acyltransferase family.</text>
</comment>
<dbReference type="PANTHER" id="PTHR22753:SF24">
    <property type="entry name" value="ESTERASE_LIPASE_THIOESTERASE FAMILY PROTEIN"/>
    <property type="match status" value="1"/>
</dbReference>
<dbReference type="SUPFAM" id="SSF53474">
    <property type="entry name" value="alpha/beta-Hydrolases"/>
    <property type="match status" value="1"/>
</dbReference>
<organism evidence="5 6">
    <name type="scientific">Citrus clementina</name>
    <name type="common">Clementine</name>
    <name type="synonym">Citrus deliciosa x Citrus sinensis</name>
    <dbReference type="NCBI Taxonomy" id="85681"/>
    <lineage>
        <taxon>Eukaryota</taxon>
        <taxon>Viridiplantae</taxon>
        <taxon>Streptophyta</taxon>
        <taxon>Embryophyta</taxon>
        <taxon>Tracheophyta</taxon>
        <taxon>Spermatophyta</taxon>
        <taxon>Magnoliopsida</taxon>
        <taxon>eudicotyledons</taxon>
        <taxon>Gunneridae</taxon>
        <taxon>Pentapetalae</taxon>
        <taxon>rosids</taxon>
        <taxon>malvids</taxon>
        <taxon>Sapindales</taxon>
        <taxon>Rutaceae</taxon>
        <taxon>Aurantioideae</taxon>
        <taxon>Citrus</taxon>
    </lineage>
</organism>
<proteinExistence type="inferred from homology"/>
<evidence type="ECO:0008006" key="7">
    <source>
        <dbReference type="Google" id="ProtNLM"/>
    </source>
</evidence>
<dbReference type="PANTHER" id="PTHR22753">
    <property type="entry name" value="TRANSMEMBRANE PROTEIN 68"/>
    <property type="match status" value="1"/>
</dbReference>
<reference evidence="5 6" key="1">
    <citation type="submission" date="2013-10" db="EMBL/GenBank/DDBJ databases">
        <authorList>
            <consortium name="International Citrus Genome Consortium"/>
            <person name="Jenkins J."/>
            <person name="Schmutz J."/>
            <person name="Prochnik S."/>
            <person name="Rokhsar D."/>
            <person name="Gmitter F."/>
            <person name="Ollitrault P."/>
            <person name="Machado M."/>
            <person name="Talon M."/>
            <person name="Wincker P."/>
            <person name="Jaillon O."/>
            <person name="Morgante M."/>
        </authorList>
    </citation>
    <scope>NUCLEOTIDE SEQUENCE</scope>
    <source>
        <strain evidence="6">cv. Clemenules</strain>
    </source>
</reference>
<keyword evidence="3" id="KW-0012">Acyltransferase</keyword>
<name>V4U2Y5_CITCL</name>
<dbReference type="EMBL" id="KI536312">
    <property type="protein sequence ID" value="ESR60232.1"/>
    <property type="molecule type" value="Genomic_DNA"/>
</dbReference>
<dbReference type="Gramene" id="ESR60232">
    <property type="protein sequence ID" value="ESR60232"/>
    <property type="gene ID" value="CICLE_v10014442mg"/>
</dbReference>
<sequence length="645" mass="72386">MTTAVGACVFSADSSLAFRWDMTPSSSGKAKRNPMSKRLAVPTATATTRKIETTSKTMRSFVEKNSSELEADTKQRIKLEKYSSESEEQEGNSRKWLKDYFDEAKDMIKSDGGPPRWFSPLECGSHNRNSRSPLLLFLPGIDGVGLGLIRQHQRLGEIFDVWCLHIPVTDRTSFTGLLKLIERTIRSENCRSSNRPVYLVGESLGACLALAVAARNPDMDLVLILANPATSFRKSLLQTIMPIPAELMSGQMTLTLSYLLSLMTVEGISYCQVRRKVTDFAVLYPTVRLVGLVAEVIFCFCRFHSGFACAWQEDGVDLVTTIKGAGYYRRGRIVDYVSDFIPPTTIEVNKVYEEYRWMVDLTSSVMLSTLPDGKIVRGLSGIPSEGPVLLVGNHMLLGLEALPMVPTFVIERNILVRAIAHPMVFFNAKDGGLPDLVTYDTFRIMGSVPVSAINFYKLVSSKAHVLLYPGGVREAFHRKGEEYKLFWPESSEFVRVAAAFGAKIVPFGVVGEDDLAQIVLDYNDQMKIPYLRSRIEEQTEKVVSLRTDTGGEVANQAMHVPFYIPKVPGRLYYYFGKPIETKGRKQELRDKKEAQELYLQVKSEVEKCVAYLKEKRESDPYRNILSRLIHQAAHGLTSQIPTFEL</sequence>
<protein>
    <recommendedName>
        <fullName evidence="7">Serine aminopeptidase S33 domain-containing protein</fullName>
    </recommendedName>
</protein>
<gene>
    <name evidence="5" type="ORF">CICLE_v10014442mg</name>
</gene>
<dbReference type="AlphaFoldDB" id="V4U2Y5"/>